<evidence type="ECO:0000313" key="3">
    <source>
        <dbReference type="EMBL" id="KAA0020744.1"/>
    </source>
</evidence>
<feature type="coiled-coil region" evidence="1">
    <location>
        <begin position="217"/>
        <end position="244"/>
    </location>
</feature>
<proteinExistence type="predicted"/>
<evidence type="ECO:0000256" key="2">
    <source>
        <dbReference type="SAM" id="MobiDB-lite"/>
    </source>
</evidence>
<evidence type="ECO:0000313" key="4">
    <source>
        <dbReference type="Proteomes" id="UP000466024"/>
    </source>
</evidence>
<dbReference type="AlphaFoldDB" id="A0A640WJG9"/>
<protein>
    <submittedName>
        <fullName evidence="3">Uncharacterized protein</fullName>
    </submittedName>
</protein>
<keyword evidence="1" id="KW-0175">Coiled coil</keyword>
<dbReference type="RefSeq" id="WP_149433864.1">
    <property type="nucleotide sequence ID" value="NZ_VTPX01000001.1"/>
</dbReference>
<feature type="region of interest" description="Disordered" evidence="2">
    <location>
        <begin position="179"/>
        <end position="200"/>
    </location>
</feature>
<organism evidence="3 4">
    <name type="scientific">Salinicola corii</name>
    <dbReference type="NCBI Taxonomy" id="2606937"/>
    <lineage>
        <taxon>Bacteria</taxon>
        <taxon>Pseudomonadati</taxon>
        <taxon>Pseudomonadota</taxon>
        <taxon>Gammaproteobacteria</taxon>
        <taxon>Oceanospirillales</taxon>
        <taxon>Halomonadaceae</taxon>
        <taxon>Salinicola</taxon>
    </lineage>
</organism>
<sequence>MPLTRQDAEGLLETVYATAELLGTEIRPATATMMIKDLRPYERAEIEQALGRCRSELTGRLTLAAVLERMPSAQQHLSPNEAWSVALQSMDEMDTIIWTQEAAAAMGVARPIMESGDKVGARMAFIAAYEREVGKAKAEGRQPEYTVSLGESKERRQETIQNGIKQGLLPATKVEHLLPAPHGFDEDAGQTEEEKERSREAIRHMRNLLNDDSAEKQREAREYFERMEKRRQELIDQAEQQARQRGAA</sequence>
<reference evidence="3 4" key="1">
    <citation type="submission" date="2019-08" db="EMBL/GenBank/DDBJ databases">
        <title>Bioinformatics analysis of the strain L3 and L5.</title>
        <authorList>
            <person name="Li X."/>
        </authorList>
    </citation>
    <scope>NUCLEOTIDE SEQUENCE [LARGE SCALE GENOMIC DNA]</scope>
    <source>
        <strain evidence="3 4">L3</strain>
    </source>
</reference>
<dbReference type="EMBL" id="VTPX01000001">
    <property type="protein sequence ID" value="KAA0020744.1"/>
    <property type="molecule type" value="Genomic_DNA"/>
</dbReference>
<name>A0A640WJG9_9GAMM</name>
<comment type="caution">
    <text evidence="3">The sequence shown here is derived from an EMBL/GenBank/DDBJ whole genome shotgun (WGS) entry which is preliminary data.</text>
</comment>
<accession>A0A640WJG9</accession>
<gene>
    <name evidence="3" type="ORF">F0A16_02850</name>
</gene>
<keyword evidence="4" id="KW-1185">Reference proteome</keyword>
<dbReference type="Proteomes" id="UP000466024">
    <property type="component" value="Unassembled WGS sequence"/>
</dbReference>
<evidence type="ECO:0000256" key="1">
    <source>
        <dbReference type="SAM" id="Coils"/>
    </source>
</evidence>